<dbReference type="GeneID" id="66099173"/>
<feature type="compositionally biased region" description="Polar residues" evidence="1">
    <location>
        <begin position="11"/>
        <end position="21"/>
    </location>
</feature>
<evidence type="ECO:0000313" key="2">
    <source>
        <dbReference type="EMBL" id="KAG7449329.1"/>
    </source>
</evidence>
<feature type="compositionally biased region" description="Polar residues" evidence="1">
    <location>
        <begin position="237"/>
        <end position="247"/>
    </location>
</feature>
<evidence type="ECO:0000256" key="1">
    <source>
        <dbReference type="SAM" id="MobiDB-lite"/>
    </source>
</evidence>
<protein>
    <submittedName>
        <fullName evidence="2">Uncharacterized protein</fullName>
    </submittedName>
</protein>
<accession>A0A9P8AV97</accession>
<evidence type="ECO:0000313" key="3">
    <source>
        <dbReference type="Proteomes" id="UP000812287"/>
    </source>
</evidence>
<feature type="compositionally biased region" description="Acidic residues" evidence="1">
    <location>
        <begin position="264"/>
        <end position="274"/>
    </location>
</feature>
<sequence length="310" mass="35058">MVKKKQEDNILPNSETQTIISQEGMEYSYQDRPPTMRTRTSQKTSSTSLPPSILSPEPLGLLTMLGTLLMPLRWLTNPAPELLTASLTAPVLPPETAQRWGDPLQTTKNNDDEYEKKPSTAINEGNWYRLCPEIASVLTPTQGNRSPTPPFREPSTLSSGFLEHWADSIQTRRYLRITTPEYPPSSYTSSADSAFGSDEDSLEVEWSDSLFMMTTETMSASIMSEWRRHEQQEETDTNPTSEGSKATLQGVVESFYDRPVSSLLEEDDENEAEEKTESSNPPQGPLYDSQEETDKEEVQKLAKKEREREY</sequence>
<name>A0A9P8AV97_9AGAR</name>
<proteinExistence type="predicted"/>
<feature type="region of interest" description="Disordered" evidence="1">
    <location>
        <begin position="94"/>
        <end position="118"/>
    </location>
</feature>
<feature type="compositionally biased region" description="Basic and acidic residues" evidence="1">
    <location>
        <begin position="109"/>
        <end position="118"/>
    </location>
</feature>
<feature type="compositionally biased region" description="Low complexity" evidence="1">
    <location>
        <begin position="35"/>
        <end position="54"/>
    </location>
</feature>
<feature type="region of interest" description="Disordered" evidence="1">
    <location>
        <begin position="226"/>
        <end position="310"/>
    </location>
</feature>
<gene>
    <name evidence="2" type="ORF">BT62DRAFT_1002908</name>
</gene>
<feature type="compositionally biased region" description="Basic and acidic residues" evidence="1">
    <location>
        <begin position="296"/>
        <end position="310"/>
    </location>
</feature>
<dbReference type="RefSeq" id="XP_043042829.1">
    <property type="nucleotide sequence ID" value="XM_043176886.1"/>
</dbReference>
<dbReference type="Proteomes" id="UP000812287">
    <property type="component" value="Unassembled WGS sequence"/>
</dbReference>
<dbReference type="EMBL" id="MU250528">
    <property type="protein sequence ID" value="KAG7449329.1"/>
    <property type="molecule type" value="Genomic_DNA"/>
</dbReference>
<keyword evidence="3" id="KW-1185">Reference proteome</keyword>
<reference evidence="2" key="1">
    <citation type="submission" date="2020-11" db="EMBL/GenBank/DDBJ databases">
        <title>Adaptations for nitrogen fixation in a non-lichenized fungal sporocarp promotes dispersal by wood-feeding termites.</title>
        <authorList>
            <consortium name="DOE Joint Genome Institute"/>
            <person name="Koch R.A."/>
            <person name="Yoon G."/>
            <person name="Arayal U."/>
            <person name="Lail K."/>
            <person name="Amirebrahimi M."/>
            <person name="Labutti K."/>
            <person name="Lipzen A."/>
            <person name="Riley R."/>
            <person name="Barry K."/>
            <person name="Henrissat B."/>
            <person name="Grigoriev I.V."/>
            <person name="Herr J.R."/>
            <person name="Aime M.C."/>
        </authorList>
    </citation>
    <scope>NUCLEOTIDE SEQUENCE</scope>
    <source>
        <strain evidence="2">MCA 3950</strain>
    </source>
</reference>
<feature type="region of interest" description="Disordered" evidence="1">
    <location>
        <begin position="1"/>
        <end position="54"/>
    </location>
</feature>
<comment type="caution">
    <text evidence="2">The sequence shown here is derived from an EMBL/GenBank/DDBJ whole genome shotgun (WGS) entry which is preliminary data.</text>
</comment>
<dbReference type="AlphaFoldDB" id="A0A9P8AV97"/>
<organism evidence="2 3">
    <name type="scientific">Guyanagaster necrorhizus</name>
    <dbReference type="NCBI Taxonomy" id="856835"/>
    <lineage>
        <taxon>Eukaryota</taxon>
        <taxon>Fungi</taxon>
        <taxon>Dikarya</taxon>
        <taxon>Basidiomycota</taxon>
        <taxon>Agaricomycotina</taxon>
        <taxon>Agaricomycetes</taxon>
        <taxon>Agaricomycetidae</taxon>
        <taxon>Agaricales</taxon>
        <taxon>Marasmiineae</taxon>
        <taxon>Physalacriaceae</taxon>
        <taxon>Guyanagaster</taxon>
    </lineage>
</organism>